<dbReference type="eggNOG" id="ENOG5032SDN">
    <property type="taxonomic scope" value="Bacteria"/>
</dbReference>
<accession>F8A9A5</accession>
<dbReference type="RefSeq" id="WP_013908223.1">
    <property type="nucleotide sequence ID" value="NC_015681.1"/>
</dbReference>
<feature type="transmembrane region" description="Helical" evidence="2">
    <location>
        <begin position="140"/>
        <end position="157"/>
    </location>
</feature>
<feature type="transmembrane region" description="Helical" evidence="2">
    <location>
        <begin position="23"/>
        <end position="50"/>
    </location>
</feature>
<keyword evidence="1" id="KW-0175">Coiled coil</keyword>
<dbReference type="KEGG" id="tid:Thein_1621"/>
<dbReference type="EMBL" id="CP002683">
    <property type="protein sequence ID" value="AEH45481.1"/>
    <property type="molecule type" value="Genomic_DNA"/>
</dbReference>
<dbReference type="Proteomes" id="UP000006793">
    <property type="component" value="Chromosome"/>
</dbReference>
<organism evidence="3 4">
    <name type="scientific">Thermodesulfatator indicus (strain DSM 15286 / JCM 11887 / CIR29812)</name>
    <dbReference type="NCBI Taxonomy" id="667014"/>
    <lineage>
        <taxon>Bacteria</taxon>
        <taxon>Pseudomonadati</taxon>
        <taxon>Thermodesulfobacteriota</taxon>
        <taxon>Thermodesulfobacteria</taxon>
        <taxon>Thermodesulfobacteriales</taxon>
        <taxon>Thermodesulfatatoraceae</taxon>
        <taxon>Thermodesulfatator</taxon>
    </lineage>
</organism>
<evidence type="ECO:0000313" key="3">
    <source>
        <dbReference type="EMBL" id="AEH45481.1"/>
    </source>
</evidence>
<dbReference type="OrthoDB" id="1806539at2"/>
<dbReference type="InParanoid" id="F8A9A5"/>
<evidence type="ECO:0000256" key="1">
    <source>
        <dbReference type="SAM" id="Coils"/>
    </source>
</evidence>
<keyword evidence="2" id="KW-0812">Transmembrane</keyword>
<dbReference type="HOGENOM" id="CLU_102105_0_0_0"/>
<gene>
    <name evidence="3" type="ordered locus">Thein_1621</name>
</gene>
<evidence type="ECO:0000313" key="4">
    <source>
        <dbReference type="Proteomes" id="UP000006793"/>
    </source>
</evidence>
<name>F8A9A5_THEID</name>
<feature type="coiled-coil region" evidence="1">
    <location>
        <begin position="174"/>
        <end position="201"/>
    </location>
</feature>
<keyword evidence="4" id="KW-1185">Reference proteome</keyword>
<sequence length="210" mass="24414">MQDWIIYLDKVFLPFYRLLSDPVLAYFLGTFILAVICVFLGEFLVGIAFYANRHYVKKLTDDLVNWNNLSVEAVKKGDTEAYHTFNKEANEVYGKLFFLTIAHSAAFLIPIPFVLAWMQFKFGGVEFPLLFNVPFIGNSVSYIFTFIVLYLPAYWLFKKVKNRLPIYRYFNQIMQESSEAVKEMKSLADLLEERVKASKAKHKNIVKSKA</sequence>
<reference evidence="4" key="1">
    <citation type="submission" date="2011-04" db="EMBL/GenBank/DDBJ databases">
        <title>The complete genome of Thermodesulfatator indicus DSM 15286.</title>
        <authorList>
            <person name="Lucas S."/>
            <person name="Copeland A."/>
            <person name="Lapidus A."/>
            <person name="Bruce D."/>
            <person name="Goodwin L."/>
            <person name="Pitluck S."/>
            <person name="Peters L."/>
            <person name="Kyrpides N."/>
            <person name="Mavromatis K."/>
            <person name="Pagani I."/>
            <person name="Ivanova N."/>
            <person name="Saunders L."/>
            <person name="Detter J.C."/>
            <person name="Tapia R."/>
            <person name="Han C."/>
            <person name="Land M."/>
            <person name="Hauser L."/>
            <person name="Markowitz V."/>
            <person name="Cheng J.-F."/>
            <person name="Hugenholtz P."/>
            <person name="Woyke T."/>
            <person name="Wu D."/>
            <person name="Spring S."/>
            <person name="Schroeder M."/>
            <person name="Brambilla E."/>
            <person name="Klenk H.-P."/>
            <person name="Eisen J.A."/>
        </authorList>
    </citation>
    <scope>NUCLEOTIDE SEQUENCE [LARGE SCALE GENOMIC DNA]</scope>
    <source>
        <strain evidence="4">DSM 15286 / JCM 11887 / CIR29812</strain>
    </source>
</reference>
<protein>
    <submittedName>
        <fullName evidence="3">Uncharacterized protein</fullName>
    </submittedName>
</protein>
<keyword evidence="2" id="KW-0472">Membrane</keyword>
<dbReference type="AlphaFoldDB" id="F8A9A5"/>
<proteinExistence type="predicted"/>
<evidence type="ECO:0000256" key="2">
    <source>
        <dbReference type="SAM" id="Phobius"/>
    </source>
</evidence>
<dbReference type="STRING" id="667014.Thein_1621"/>
<feature type="transmembrane region" description="Helical" evidence="2">
    <location>
        <begin position="96"/>
        <end position="120"/>
    </location>
</feature>
<dbReference type="PaxDb" id="667014-Thein_1621"/>
<reference evidence="3 4" key="2">
    <citation type="journal article" date="2012" name="Stand. Genomic Sci.">
        <title>Complete genome sequence of the thermophilic sulfate-reducing ocean bacterium Thermodesulfatator indicus type strain (CIR29812(T)).</title>
        <authorList>
            <person name="Anderson I."/>
            <person name="Saunders E."/>
            <person name="Lapidus A."/>
            <person name="Nolan M."/>
            <person name="Lucas S."/>
            <person name="Tice H."/>
            <person name="Del Rio T.G."/>
            <person name="Cheng J.F."/>
            <person name="Han C."/>
            <person name="Tapia R."/>
            <person name="Goodwin L.A."/>
            <person name="Pitluck S."/>
            <person name="Liolios K."/>
            <person name="Mavromatis K."/>
            <person name="Pagani I."/>
            <person name="Ivanova N."/>
            <person name="Mikhailova N."/>
            <person name="Pati A."/>
            <person name="Chen A."/>
            <person name="Palaniappan K."/>
            <person name="Land M."/>
            <person name="Hauser L."/>
            <person name="Jeffries C.D."/>
            <person name="Chang Y.J."/>
            <person name="Brambilla E.M."/>
            <person name="Rohde M."/>
            <person name="Spring S."/>
            <person name="Goker M."/>
            <person name="Detter J.C."/>
            <person name="Woyke T."/>
            <person name="Bristow J."/>
            <person name="Eisen J.A."/>
            <person name="Markowitz V."/>
            <person name="Hugenholtz P."/>
            <person name="Kyrpides N.C."/>
            <person name="Klenk H.P."/>
        </authorList>
    </citation>
    <scope>NUCLEOTIDE SEQUENCE [LARGE SCALE GENOMIC DNA]</scope>
    <source>
        <strain evidence="4">DSM 15286 / JCM 11887 / CIR29812</strain>
    </source>
</reference>
<keyword evidence="2" id="KW-1133">Transmembrane helix</keyword>